<dbReference type="SUPFAM" id="SSF143456">
    <property type="entry name" value="VC0467-like"/>
    <property type="match status" value="1"/>
</dbReference>
<dbReference type="AlphaFoldDB" id="A0A381VJI5"/>
<name>A0A381VJI5_9ZZZZ</name>
<dbReference type="InterPro" id="IPR003774">
    <property type="entry name" value="AlgH-like"/>
</dbReference>
<dbReference type="PANTHER" id="PTHR30327:SF1">
    <property type="entry name" value="UPF0301 PROTEIN YQGE"/>
    <property type="match status" value="1"/>
</dbReference>
<dbReference type="PANTHER" id="PTHR30327">
    <property type="entry name" value="UNCHARACTERIZED PROTEIN YQGE"/>
    <property type="match status" value="1"/>
</dbReference>
<dbReference type="Gene3D" id="3.40.1740.10">
    <property type="entry name" value="VC0467-like"/>
    <property type="match status" value="1"/>
</dbReference>
<sequence>MTKQEISSYKNKLLFFSPSEREPSYFTNSLIYICEHNAEGSMGLIINRPINIDIKEFFESLKLNIAPQTHQKKLLMGGPVNPGAVFILHSAERQWDSTIVVNKEINLSTSKDVLEAISEGKGPKDFLITLGYSGWNSGQLDDELSENAWIVVPAKFDLIFRTDSEDIINKLSKELGFDLQMVSPDFGNA</sequence>
<dbReference type="EMBL" id="UINC01009013">
    <property type="protein sequence ID" value="SVA40496.1"/>
    <property type="molecule type" value="Genomic_DNA"/>
</dbReference>
<dbReference type="HAMAP" id="MF_00758">
    <property type="entry name" value="UPF0301"/>
    <property type="match status" value="1"/>
</dbReference>
<protein>
    <submittedName>
        <fullName evidence="1">Uncharacterized protein</fullName>
    </submittedName>
</protein>
<accession>A0A381VJI5</accession>
<dbReference type="Pfam" id="PF02622">
    <property type="entry name" value="DUF179"/>
    <property type="match status" value="1"/>
</dbReference>
<proteinExistence type="inferred from homology"/>
<organism evidence="1">
    <name type="scientific">marine metagenome</name>
    <dbReference type="NCBI Taxonomy" id="408172"/>
    <lineage>
        <taxon>unclassified sequences</taxon>
        <taxon>metagenomes</taxon>
        <taxon>ecological metagenomes</taxon>
    </lineage>
</organism>
<evidence type="ECO:0000313" key="1">
    <source>
        <dbReference type="EMBL" id="SVA40496.1"/>
    </source>
</evidence>
<gene>
    <name evidence="1" type="ORF">METZ01_LOCUS93350</name>
</gene>
<reference evidence="1" key="1">
    <citation type="submission" date="2018-05" db="EMBL/GenBank/DDBJ databases">
        <authorList>
            <person name="Lanie J.A."/>
            <person name="Ng W.-L."/>
            <person name="Kazmierczak K.M."/>
            <person name="Andrzejewski T.M."/>
            <person name="Davidsen T.M."/>
            <person name="Wayne K.J."/>
            <person name="Tettelin H."/>
            <person name="Glass J.I."/>
            <person name="Rusch D."/>
            <person name="Podicherti R."/>
            <person name="Tsui H.-C.T."/>
            <person name="Winkler M.E."/>
        </authorList>
    </citation>
    <scope>NUCLEOTIDE SEQUENCE</scope>
</reference>
<dbReference type="GO" id="GO:0005829">
    <property type="term" value="C:cytosol"/>
    <property type="evidence" value="ECO:0007669"/>
    <property type="project" value="TreeGrafter"/>
</dbReference>